<reference evidence="3" key="1">
    <citation type="submission" date="2019-09" db="EMBL/GenBank/DDBJ databases">
        <title>Draft genome information of white flower Hibiscus syriacus.</title>
        <authorList>
            <person name="Kim Y.-M."/>
        </authorList>
    </citation>
    <scope>NUCLEOTIDE SEQUENCE [LARGE SCALE GENOMIC DNA]</scope>
    <source>
        <strain evidence="3">YM2019G1</strain>
    </source>
</reference>
<dbReference type="Pfam" id="PF20167">
    <property type="entry name" value="Transposase_32"/>
    <property type="match status" value="1"/>
</dbReference>
<keyword evidence="4" id="KW-1185">Reference proteome</keyword>
<gene>
    <name evidence="3" type="ORF">F3Y22_tig00110733pilonHSYRG00282</name>
</gene>
<dbReference type="InterPro" id="IPR046796">
    <property type="entry name" value="Transposase_32_dom"/>
</dbReference>
<evidence type="ECO:0000313" key="4">
    <source>
        <dbReference type="Proteomes" id="UP000436088"/>
    </source>
</evidence>
<proteinExistence type="predicted"/>
<name>A0A6A2ZUE4_HIBSY</name>
<feature type="domain" description="Putative plant transposon protein" evidence="2">
    <location>
        <begin position="58"/>
        <end position="236"/>
    </location>
</feature>
<organism evidence="3 4">
    <name type="scientific">Hibiscus syriacus</name>
    <name type="common">Rose of Sharon</name>
    <dbReference type="NCBI Taxonomy" id="106335"/>
    <lineage>
        <taxon>Eukaryota</taxon>
        <taxon>Viridiplantae</taxon>
        <taxon>Streptophyta</taxon>
        <taxon>Embryophyta</taxon>
        <taxon>Tracheophyta</taxon>
        <taxon>Spermatophyta</taxon>
        <taxon>Magnoliopsida</taxon>
        <taxon>eudicotyledons</taxon>
        <taxon>Gunneridae</taxon>
        <taxon>Pentapetalae</taxon>
        <taxon>rosids</taxon>
        <taxon>malvids</taxon>
        <taxon>Malvales</taxon>
        <taxon>Malvaceae</taxon>
        <taxon>Malvoideae</taxon>
        <taxon>Hibiscus</taxon>
    </lineage>
</organism>
<dbReference type="Proteomes" id="UP000436088">
    <property type="component" value="Unassembled WGS sequence"/>
</dbReference>
<feature type="region of interest" description="Disordered" evidence="1">
    <location>
        <begin position="448"/>
        <end position="468"/>
    </location>
</feature>
<evidence type="ECO:0000313" key="3">
    <source>
        <dbReference type="EMBL" id="KAE8695166.1"/>
    </source>
</evidence>
<dbReference type="EMBL" id="VEPZ02001094">
    <property type="protein sequence ID" value="KAE8695166.1"/>
    <property type="molecule type" value="Genomic_DNA"/>
</dbReference>
<comment type="caution">
    <text evidence="3">The sequence shown here is derived from an EMBL/GenBank/DDBJ whole genome shotgun (WGS) entry which is preliminary data.</text>
</comment>
<feature type="region of interest" description="Disordered" evidence="1">
    <location>
        <begin position="333"/>
        <end position="377"/>
    </location>
</feature>
<sequence>MVRSRPAPPPSPPCFVDEAAKEHYQTIKNRRVFFELGFVFSEAENANLGSEVLDVVTKHKWQKFAKHPVPVNATIVKEFYSNITEPNQHAVMVRGISIRFTPTAINRYFKLQVADDHNTSFAQEVDHETYQGILEDLCLPGTRWNGQQLKRKTVDRDRLLPHVKLWNHFMKHKLMPTSHNTTVSCQRMLLLHSILTGRTIDIGKIIVEHAHLCLKRQASALVFPNLITALCRKKKVREEMFDEILSGIAGLNKAKIPMLLGYKEAKGKKHEATTSRVASSPHVRASSTDLEQAVQRTHQHVGQLSDKLMVYFAYAKRRDAFLTSALMESIRRLRKASQHQEPPLPTVQECPRTPPAAPASDFEHSSPAKLRKRTRRATVTPPPASVLLYGKEGSGVLSIREELVRWEQSLVAEEGIWQCTSKDFSPPLSPCFYILLLGCKERMNLVDTAPSSSRAPPPPPAPASDDDPEFQQLMQYIDDHVPDDEPAPDPAPQEDQMPPYFRSFFETFDLRYASMDSRFTFIESHLSTLGARQQDMNDHLDALTLEMSARYPPPPPDPSMDE</sequence>
<evidence type="ECO:0000256" key="1">
    <source>
        <dbReference type="SAM" id="MobiDB-lite"/>
    </source>
</evidence>
<dbReference type="AlphaFoldDB" id="A0A6A2ZUE4"/>
<accession>A0A6A2ZUE4</accession>
<protein>
    <recommendedName>
        <fullName evidence="2">Putative plant transposon protein domain-containing protein</fullName>
    </recommendedName>
</protein>
<evidence type="ECO:0000259" key="2">
    <source>
        <dbReference type="Pfam" id="PF20167"/>
    </source>
</evidence>